<proteinExistence type="predicted"/>
<gene>
    <name evidence="1" type="ORF">LEP1GSC060_3111</name>
</gene>
<evidence type="ECO:0000313" key="2">
    <source>
        <dbReference type="Proteomes" id="UP000012313"/>
    </source>
</evidence>
<dbReference type="NCBIfam" id="NF047485">
    <property type="entry name" value="LA_2478_plus"/>
    <property type="match status" value="1"/>
</dbReference>
<dbReference type="STRING" id="1218598.LEP1GSC060_3111"/>
<dbReference type="OrthoDB" id="341700at2"/>
<organism evidence="1 2">
    <name type="scientific">Leptospira weilii serovar Ranarum str. ICFT</name>
    <dbReference type="NCBI Taxonomy" id="1218598"/>
    <lineage>
        <taxon>Bacteria</taxon>
        <taxon>Pseudomonadati</taxon>
        <taxon>Spirochaetota</taxon>
        <taxon>Spirochaetia</taxon>
        <taxon>Leptospirales</taxon>
        <taxon>Leptospiraceae</taxon>
        <taxon>Leptospira</taxon>
    </lineage>
</organism>
<dbReference type="AlphaFoldDB" id="N1W9C4"/>
<reference evidence="1" key="1">
    <citation type="submission" date="2013-03" db="EMBL/GenBank/DDBJ databases">
        <authorList>
            <person name="Harkins D.M."/>
            <person name="Durkin A.S."/>
            <person name="Brinkac L.M."/>
            <person name="Haft D.H."/>
            <person name="Selengut J.D."/>
            <person name="Sanka R."/>
            <person name="DePew J."/>
            <person name="Purushe J."/>
            <person name="Hartskeerl R.A."/>
            <person name="Ahmed A."/>
            <person name="van der Linden H."/>
            <person name="Goris M.G.A."/>
            <person name="Vinetz J.M."/>
            <person name="Sutton G.G."/>
            <person name="Nierman W.C."/>
            <person name="Fouts D.E."/>
        </authorList>
    </citation>
    <scope>NUCLEOTIDE SEQUENCE [LARGE SCALE GENOMIC DNA]</scope>
    <source>
        <strain evidence="1">ICFT</strain>
    </source>
</reference>
<dbReference type="RefSeq" id="WP_003006152.1">
    <property type="nucleotide sequence ID" value="NZ_AOHC02000041.1"/>
</dbReference>
<protein>
    <submittedName>
        <fullName evidence="1">Uncharacterized protein</fullName>
    </submittedName>
</protein>
<comment type="caution">
    <text evidence="1">The sequence shown here is derived from an EMBL/GenBank/DDBJ whole genome shotgun (WGS) entry which is preliminary data.</text>
</comment>
<sequence length="144" mass="16687">MRRDNLRILFFIFGIFFFLNLFFCKKISVSQGIQDDLWREESSELVSAYCRKLATCAEGSFSDLKDSSKTLVLERLNPAHCAEKFRKSNSYLLVNENPEVIKRAVRGCFQAVIDENCEKIQKGVLKLSEDCNRLQAIQSKQHRN</sequence>
<evidence type="ECO:0000313" key="1">
    <source>
        <dbReference type="EMBL" id="EMY76826.1"/>
    </source>
</evidence>
<accession>N1W9C4</accession>
<dbReference type="Proteomes" id="UP000012313">
    <property type="component" value="Unassembled WGS sequence"/>
</dbReference>
<dbReference type="EMBL" id="AOHC02000041">
    <property type="protein sequence ID" value="EMY76826.1"/>
    <property type="molecule type" value="Genomic_DNA"/>
</dbReference>
<name>N1W9C4_9LEPT</name>
<keyword evidence="2" id="KW-1185">Reference proteome</keyword>